<keyword evidence="1 3" id="KW-0963">Cytoplasm</keyword>
<dbReference type="NCBIfam" id="NF000930">
    <property type="entry name" value="PRK00092.2-2"/>
    <property type="match status" value="1"/>
</dbReference>
<comment type="caution">
    <text evidence="5">The sequence shown here is derived from an EMBL/GenBank/DDBJ whole genome shotgun (WGS) entry which is preliminary data.</text>
</comment>
<dbReference type="SUPFAM" id="SSF75420">
    <property type="entry name" value="YhbC-like, N-terminal domain"/>
    <property type="match status" value="1"/>
</dbReference>
<organism evidence="5 6">
    <name type="scientific">Crossiella cryophila</name>
    <dbReference type="NCBI Taxonomy" id="43355"/>
    <lineage>
        <taxon>Bacteria</taxon>
        <taxon>Bacillati</taxon>
        <taxon>Actinomycetota</taxon>
        <taxon>Actinomycetes</taxon>
        <taxon>Pseudonocardiales</taxon>
        <taxon>Pseudonocardiaceae</taxon>
        <taxon>Crossiella</taxon>
    </lineage>
</organism>
<dbReference type="Gene3D" id="3.30.300.70">
    <property type="entry name" value="RimP-like superfamily, N-terminal"/>
    <property type="match status" value="1"/>
</dbReference>
<dbReference type="InterPro" id="IPR028998">
    <property type="entry name" value="RimP_C"/>
</dbReference>
<dbReference type="InterPro" id="IPR003728">
    <property type="entry name" value="Ribosome_maturation_RimP"/>
</dbReference>
<sequence length="181" mass="20229">MSSAPRDELVAQLEPLVRETVHQEGFELEELDIRQAGRRRLVRVVVDSDDGIGLDEIAKVSRSVSATLDANDAILASAYTLEVTSPGIDRPLTHPRHWRRNRLRLVKVRPLEGAEYIGRVGPADEHETGGVVLLVNDELRTVAYREMAKAIVEVEFRQPPAEELIKLDRCQGTDGSKEESK</sequence>
<feature type="domain" description="Ribosome maturation factor RimP N-terminal" evidence="4">
    <location>
        <begin position="16"/>
        <end position="89"/>
    </location>
</feature>
<dbReference type="Proteomes" id="UP000533598">
    <property type="component" value="Unassembled WGS sequence"/>
</dbReference>
<comment type="subcellular location">
    <subcellularLocation>
        <location evidence="3">Cytoplasm</location>
    </subcellularLocation>
</comment>
<dbReference type="GO" id="GO:0005829">
    <property type="term" value="C:cytosol"/>
    <property type="evidence" value="ECO:0007669"/>
    <property type="project" value="TreeGrafter"/>
</dbReference>
<evidence type="ECO:0000256" key="1">
    <source>
        <dbReference type="ARBA" id="ARBA00022490"/>
    </source>
</evidence>
<protein>
    <recommendedName>
        <fullName evidence="3">Ribosome maturation factor RimP</fullName>
    </recommendedName>
</protein>
<keyword evidence="6" id="KW-1185">Reference proteome</keyword>
<dbReference type="Pfam" id="PF02576">
    <property type="entry name" value="RimP_N"/>
    <property type="match status" value="1"/>
</dbReference>
<comment type="similarity">
    <text evidence="3">Belongs to the RimP family.</text>
</comment>
<reference evidence="5 6" key="1">
    <citation type="submission" date="2020-08" db="EMBL/GenBank/DDBJ databases">
        <title>Sequencing the genomes of 1000 actinobacteria strains.</title>
        <authorList>
            <person name="Klenk H.-P."/>
        </authorList>
    </citation>
    <scope>NUCLEOTIDE SEQUENCE [LARGE SCALE GENOMIC DNA]</scope>
    <source>
        <strain evidence="5 6">DSM 44230</strain>
    </source>
</reference>
<dbReference type="PANTHER" id="PTHR33867">
    <property type="entry name" value="RIBOSOME MATURATION FACTOR RIMP"/>
    <property type="match status" value="1"/>
</dbReference>
<evidence type="ECO:0000256" key="3">
    <source>
        <dbReference type="HAMAP-Rule" id="MF_01077"/>
    </source>
</evidence>
<dbReference type="AlphaFoldDB" id="A0A7W7CII3"/>
<name>A0A7W7CII3_9PSEU</name>
<accession>A0A7W7CII3</accession>
<keyword evidence="2 3" id="KW-0690">Ribosome biogenesis</keyword>
<evidence type="ECO:0000313" key="5">
    <source>
        <dbReference type="EMBL" id="MBB4681912.1"/>
    </source>
</evidence>
<comment type="function">
    <text evidence="3">Required for maturation of 30S ribosomal subunits.</text>
</comment>
<dbReference type="GO" id="GO:0000028">
    <property type="term" value="P:ribosomal small subunit assembly"/>
    <property type="evidence" value="ECO:0007669"/>
    <property type="project" value="TreeGrafter"/>
</dbReference>
<evidence type="ECO:0000259" key="4">
    <source>
        <dbReference type="Pfam" id="PF02576"/>
    </source>
</evidence>
<dbReference type="CDD" id="cd01734">
    <property type="entry name" value="YlxS_C"/>
    <property type="match status" value="1"/>
</dbReference>
<dbReference type="InterPro" id="IPR028989">
    <property type="entry name" value="RimP_N"/>
</dbReference>
<dbReference type="GO" id="GO:0006412">
    <property type="term" value="P:translation"/>
    <property type="evidence" value="ECO:0007669"/>
    <property type="project" value="TreeGrafter"/>
</dbReference>
<dbReference type="PANTHER" id="PTHR33867:SF1">
    <property type="entry name" value="RIBOSOME MATURATION FACTOR RIMP"/>
    <property type="match status" value="1"/>
</dbReference>
<dbReference type="InterPro" id="IPR035956">
    <property type="entry name" value="RimP_N_sf"/>
</dbReference>
<evidence type="ECO:0000256" key="2">
    <source>
        <dbReference type="ARBA" id="ARBA00022517"/>
    </source>
</evidence>
<proteinExistence type="inferred from homology"/>
<dbReference type="RefSeq" id="WP_185008830.1">
    <property type="nucleotide sequence ID" value="NZ_BAAAUI010000034.1"/>
</dbReference>
<dbReference type="EMBL" id="JACHMH010000001">
    <property type="protein sequence ID" value="MBB4681912.1"/>
    <property type="molecule type" value="Genomic_DNA"/>
</dbReference>
<evidence type="ECO:0000313" key="6">
    <source>
        <dbReference type="Proteomes" id="UP000533598"/>
    </source>
</evidence>
<dbReference type="HAMAP" id="MF_01077">
    <property type="entry name" value="RimP"/>
    <property type="match status" value="1"/>
</dbReference>
<gene>
    <name evidence="3" type="primary">rimP</name>
    <name evidence="5" type="ORF">HNR67_008030</name>
</gene>